<dbReference type="EMBL" id="CZQC01000013">
    <property type="protein sequence ID" value="CUS40379.1"/>
    <property type="molecule type" value="Genomic_DNA"/>
</dbReference>
<dbReference type="AlphaFoldDB" id="A0A160TCF0"/>
<name>A0A160TCF0_9ZZZZ</name>
<reference evidence="1" key="1">
    <citation type="submission" date="2015-10" db="EMBL/GenBank/DDBJ databases">
        <authorList>
            <person name="Gilbert D.G."/>
        </authorList>
    </citation>
    <scope>NUCLEOTIDE SEQUENCE</scope>
</reference>
<accession>A0A160TCF0</accession>
<protein>
    <submittedName>
        <fullName evidence="1">Uncharacterized protein</fullName>
    </submittedName>
</protein>
<evidence type="ECO:0000313" key="1">
    <source>
        <dbReference type="EMBL" id="CUS40379.1"/>
    </source>
</evidence>
<gene>
    <name evidence="1" type="ORF">MGWOODY_Tha2730</name>
</gene>
<organism evidence="1">
    <name type="scientific">hydrothermal vent metagenome</name>
    <dbReference type="NCBI Taxonomy" id="652676"/>
    <lineage>
        <taxon>unclassified sequences</taxon>
        <taxon>metagenomes</taxon>
        <taxon>ecological metagenomes</taxon>
    </lineage>
</organism>
<proteinExistence type="predicted"/>
<sequence length="54" mass="6057">MAATNRVACLTTILLPSKSSGIIDKKRIRQLTFVTVWVEDVPNQDIFPRLSSLI</sequence>